<dbReference type="GeneID" id="101846465"/>
<evidence type="ECO:0000256" key="5">
    <source>
        <dbReference type="SAM" id="Phobius"/>
    </source>
</evidence>
<name>A0ABM0K6E0_APLCA</name>
<dbReference type="SUPFAM" id="SSF53474">
    <property type="entry name" value="alpha/beta-Hydrolases"/>
    <property type="match status" value="1"/>
</dbReference>
<reference evidence="8" key="1">
    <citation type="submission" date="2025-08" db="UniProtKB">
        <authorList>
            <consortium name="RefSeq"/>
        </authorList>
    </citation>
    <scope>IDENTIFICATION</scope>
</reference>
<keyword evidence="5" id="KW-1133">Transmembrane helix</keyword>
<keyword evidence="7" id="KW-1185">Reference proteome</keyword>
<evidence type="ECO:0000256" key="3">
    <source>
        <dbReference type="ARBA" id="ARBA00022801"/>
    </source>
</evidence>
<dbReference type="RefSeq" id="XP_005109814.2">
    <property type="nucleotide sequence ID" value="XM_005109757.3"/>
</dbReference>
<keyword evidence="3 4" id="KW-0378">Hydrolase</keyword>
<feature type="transmembrane region" description="Helical" evidence="5">
    <location>
        <begin position="614"/>
        <end position="637"/>
    </location>
</feature>
<dbReference type="EC" id="3.1.1.-" evidence="4"/>
<evidence type="ECO:0000256" key="4">
    <source>
        <dbReference type="RuleBase" id="RU361235"/>
    </source>
</evidence>
<dbReference type="PROSITE" id="PS00941">
    <property type="entry name" value="CARBOXYLESTERASE_B_2"/>
    <property type="match status" value="1"/>
</dbReference>
<dbReference type="Gene3D" id="3.40.50.1820">
    <property type="entry name" value="alpha/beta hydrolase"/>
    <property type="match status" value="1"/>
</dbReference>
<evidence type="ECO:0000259" key="6">
    <source>
        <dbReference type="Pfam" id="PF00135"/>
    </source>
</evidence>
<feature type="transmembrane region" description="Helical" evidence="5">
    <location>
        <begin position="12"/>
        <end position="29"/>
    </location>
</feature>
<feature type="domain" description="Carboxylesterase type B" evidence="6">
    <location>
        <begin position="38"/>
        <end position="577"/>
    </location>
</feature>
<dbReference type="InterPro" id="IPR002018">
    <property type="entry name" value="CarbesteraseB"/>
</dbReference>
<dbReference type="Pfam" id="PF00135">
    <property type="entry name" value="COesterase"/>
    <property type="match status" value="1"/>
</dbReference>
<sequence length="660" mass="73447">MDTTNAAARSQWVLAAWTMLSVFLSRGVIGEPRLGSVVRTTTYGIVRGYVYTLFDGREVERYLGVPFAKPPVGVRRFELPEVPTKWSGIKNATTVSPACIQSLLHGFYIKSHDPSFDDRQSEDCLYLNIYVPRQVSAHKELPVLVHVHGGSNEEGMGAMFHADFLASEGNMIVVTFNYRLAAFGFLSAPHLGIPGNFGLHDQIMAFKWVQQNIASFGGDPAKVTVEGHSAGGVDVGLHILSPLSKGLFRSAILQSGSPLSYWAVHPQTDPSDTSKGPIHHLEDLGCHFPGDPHRTKLCLQQLDYKKLAKKVYWHEDGLYSFSATIDGTLVPEPPSERFMTMRTTRENILNGQTFMVGVVRDEGSLTAEVIMKSEIERKKTGKILSSEDLMNDESHIDPPDSFDDRLYRSFSAPKLKPFTEVDKMGDLALYVYKPWEDPLNVTANMIALSDLAGDVTFTAPAVKVANFLADPNSNNVYMYSFEHLSEKSVFPRWMGVPHGEDLFYLFGCPLTGHSKRNYTSADQDASRALIAFWSSFVRDGRPSAPNGSSTTSIHPYGANQSYVRIFHDPSSGGVRYKNERHLRARYSTFWNFLVPALVVPQGEPGLNNYVVVTWVLVGILCLVFMVCLILVLCIVYYKKKLSNRAYLKQSGTEDTGNMLL</sequence>
<evidence type="ECO:0000256" key="1">
    <source>
        <dbReference type="ARBA" id="ARBA00005964"/>
    </source>
</evidence>
<accession>A0ABM0K6E0</accession>
<keyword evidence="2" id="KW-0732">Signal</keyword>
<gene>
    <name evidence="8" type="primary">LOC101846465</name>
</gene>
<dbReference type="InterPro" id="IPR051093">
    <property type="entry name" value="Neuroligin/BSAL"/>
</dbReference>
<evidence type="ECO:0000313" key="7">
    <source>
        <dbReference type="Proteomes" id="UP000694888"/>
    </source>
</evidence>
<evidence type="ECO:0000256" key="2">
    <source>
        <dbReference type="ARBA" id="ARBA00022729"/>
    </source>
</evidence>
<dbReference type="PANTHER" id="PTHR43903">
    <property type="entry name" value="NEUROLIGIN"/>
    <property type="match status" value="1"/>
</dbReference>
<dbReference type="InterPro" id="IPR019826">
    <property type="entry name" value="Carboxylesterase_B_AS"/>
</dbReference>
<dbReference type="PROSITE" id="PS00122">
    <property type="entry name" value="CARBOXYLESTERASE_B_1"/>
    <property type="match status" value="1"/>
</dbReference>
<keyword evidence="5" id="KW-0472">Membrane</keyword>
<protein>
    <recommendedName>
        <fullName evidence="4">Carboxylic ester hydrolase</fullName>
        <ecNumber evidence="4">3.1.1.-</ecNumber>
    </recommendedName>
</protein>
<evidence type="ECO:0000313" key="8">
    <source>
        <dbReference type="RefSeq" id="XP_005109814.2"/>
    </source>
</evidence>
<comment type="similarity">
    <text evidence="1 4">Belongs to the type-B carboxylesterase/lipase family.</text>
</comment>
<dbReference type="Proteomes" id="UP000694888">
    <property type="component" value="Unplaced"/>
</dbReference>
<proteinExistence type="inferred from homology"/>
<dbReference type="InterPro" id="IPR019819">
    <property type="entry name" value="Carboxylesterase_B_CS"/>
</dbReference>
<keyword evidence="5" id="KW-0812">Transmembrane</keyword>
<dbReference type="InterPro" id="IPR029058">
    <property type="entry name" value="AB_hydrolase_fold"/>
</dbReference>
<organism evidence="7 8">
    <name type="scientific">Aplysia californica</name>
    <name type="common">California sea hare</name>
    <dbReference type="NCBI Taxonomy" id="6500"/>
    <lineage>
        <taxon>Eukaryota</taxon>
        <taxon>Metazoa</taxon>
        <taxon>Spiralia</taxon>
        <taxon>Lophotrochozoa</taxon>
        <taxon>Mollusca</taxon>
        <taxon>Gastropoda</taxon>
        <taxon>Heterobranchia</taxon>
        <taxon>Euthyneura</taxon>
        <taxon>Tectipleura</taxon>
        <taxon>Aplysiida</taxon>
        <taxon>Aplysioidea</taxon>
        <taxon>Aplysiidae</taxon>
        <taxon>Aplysia</taxon>
    </lineage>
</organism>